<sequence>MKSWFIGCSGFHYRHWKETFYPKGLPQRKWFDYYSEHFKTLELNVTFYRFPQLSFLENWYQKSPSDFCFSVKAPRLITHYKQFNESRQLLADFYGTIAEGLQEKLGCILFQLPPKTTFTEERLQKIIDNLDPAYQNVLEFRHVSWWNEVVYNTFAQHKITFCGMSHPDLPTNIIHNTSVLYYRLHGVPQLYKSPYSEEELVRIADEINGAPDVQQAYIYFNNDIDASAIGNARQMQEYCLGQLALH</sequence>
<dbReference type="InterPro" id="IPR002763">
    <property type="entry name" value="DUF72"/>
</dbReference>
<dbReference type="InterPro" id="IPR036520">
    <property type="entry name" value="UPF0759_sf"/>
</dbReference>
<evidence type="ECO:0000313" key="2">
    <source>
        <dbReference type="Proteomes" id="UP000305398"/>
    </source>
</evidence>
<dbReference type="OrthoDB" id="9780310at2"/>
<organism evidence="1 2">
    <name type="scientific">Hymenobacter jejuensis</name>
    <dbReference type="NCBI Taxonomy" id="2502781"/>
    <lineage>
        <taxon>Bacteria</taxon>
        <taxon>Pseudomonadati</taxon>
        <taxon>Bacteroidota</taxon>
        <taxon>Cytophagia</taxon>
        <taxon>Cytophagales</taxon>
        <taxon>Hymenobacteraceae</taxon>
        <taxon>Hymenobacter</taxon>
    </lineage>
</organism>
<name>A0A5B7ZXC8_9BACT</name>
<proteinExistence type="predicted"/>
<accession>A0A5B7ZXC8</accession>
<dbReference type="AlphaFoldDB" id="A0A5B7ZXC8"/>
<dbReference type="PANTHER" id="PTHR30348">
    <property type="entry name" value="UNCHARACTERIZED PROTEIN YECE"/>
    <property type="match status" value="1"/>
</dbReference>
<dbReference type="Proteomes" id="UP000305398">
    <property type="component" value="Chromosome"/>
</dbReference>
<gene>
    <name evidence="1" type="ORF">FHG12_05140</name>
</gene>
<dbReference type="PANTHER" id="PTHR30348:SF4">
    <property type="entry name" value="DUF72 DOMAIN-CONTAINING PROTEIN"/>
    <property type="match status" value="1"/>
</dbReference>
<dbReference type="KEGG" id="hyj:FHG12_05140"/>
<dbReference type="Gene3D" id="3.20.20.410">
    <property type="entry name" value="Protein of unknown function UPF0759"/>
    <property type="match status" value="1"/>
</dbReference>
<dbReference type="SUPFAM" id="SSF117396">
    <property type="entry name" value="TM1631-like"/>
    <property type="match status" value="1"/>
</dbReference>
<dbReference type="RefSeq" id="WP_139514708.1">
    <property type="nucleotide sequence ID" value="NZ_CP040896.1"/>
</dbReference>
<dbReference type="EMBL" id="CP040896">
    <property type="protein sequence ID" value="QDA59527.1"/>
    <property type="molecule type" value="Genomic_DNA"/>
</dbReference>
<dbReference type="Pfam" id="PF01904">
    <property type="entry name" value="DUF72"/>
    <property type="match status" value="1"/>
</dbReference>
<evidence type="ECO:0000313" key="1">
    <source>
        <dbReference type="EMBL" id="QDA59527.1"/>
    </source>
</evidence>
<reference evidence="1 2" key="1">
    <citation type="submission" date="2019-06" db="EMBL/GenBank/DDBJ databases">
        <authorList>
            <person name="Srinivasan S."/>
        </authorList>
    </citation>
    <scope>NUCLEOTIDE SEQUENCE [LARGE SCALE GENOMIC DNA]</scope>
    <source>
        <strain evidence="1 2">17J68-5</strain>
    </source>
</reference>
<keyword evidence="2" id="KW-1185">Reference proteome</keyword>
<protein>
    <submittedName>
        <fullName evidence="1">DUF72 domain-containing protein</fullName>
    </submittedName>
</protein>